<sequence length="385" mass="42345">MTSMFKSIPIKKITILYTKCCAYIVVLCWCSLAHAEPIQLGMSTSLSGPNQLLGRAMYLGMNALFKEINQQGGIRGRMINLTVLDDGYEPDSVKMNTMQLIDQHKVIAIVGNAGTPTAAIAAPLANARGVVFYGAFTGADLLRKIPPDPYIFNFRASYRQEMELIVQDILDRGISPYRIALFLQDDTLGQTGFDITKAVLEKSGFKHTDRLLVTHYPRNSLAIQSAIKAMIQATPKPEAIIIVGAYQPAAQFIRFSHRIFPNARFYNLSFSAASLLADALPGIHGRIYMTQVVPPAETGSEEQDFIWREGYLAAQVLVKALQSIPGEITGDSLKQALEALGSVNLEGFGTVTLNPGDHQASDHVWLTHLDKTRQWNSVKTTGENN</sequence>
<dbReference type="Gene3D" id="3.40.50.2300">
    <property type="match status" value="2"/>
</dbReference>
<organism evidence="4 5">
    <name type="scientific">Nitrosomonas oligotropha</name>
    <dbReference type="NCBI Taxonomy" id="42354"/>
    <lineage>
        <taxon>Bacteria</taxon>
        <taxon>Pseudomonadati</taxon>
        <taxon>Pseudomonadota</taxon>
        <taxon>Betaproteobacteria</taxon>
        <taxon>Nitrosomonadales</taxon>
        <taxon>Nitrosomonadaceae</taxon>
        <taxon>Nitrosomonas</taxon>
    </lineage>
</organism>
<keyword evidence="4" id="KW-0675">Receptor</keyword>
<accession>A0A5C7VX00</accession>
<dbReference type="Pfam" id="PF13458">
    <property type="entry name" value="Peripla_BP_6"/>
    <property type="match status" value="1"/>
</dbReference>
<evidence type="ECO:0000313" key="5">
    <source>
        <dbReference type="Proteomes" id="UP000321055"/>
    </source>
</evidence>
<proteinExistence type="inferred from homology"/>
<evidence type="ECO:0000259" key="3">
    <source>
        <dbReference type="Pfam" id="PF13458"/>
    </source>
</evidence>
<keyword evidence="2" id="KW-0732">Signal</keyword>
<reference evidence="4 5" key="1">
    <citation type="submission" date="2018-09" db="EMBL/GenBank/DDBJ databases">
        <title>Metagenome Assembled Genomes from an Advanced Water Purification Facility.</title>
        <authorList>
            <person name="Stamps B.W."/>
            <person name="Spear J.R."/>
        </authorList>
    </citation>
    <scope>NUCLEOTIDE SEQUENCE [LARGE SCALE GENOMIC DNA]</scope>
    <source>
        <strain evidence="4">Bin_54_1</strain>
    </source>
</reference>
<evidence type="ECO:0000256" key="1">
    <source>
        <dbReference type="ARBA" id="ARBA00010062"/>
    </source>
</evidence>
<protein>
    <submittedName>
        <fullName evidence="4">Ligand-binding receptor</fullName>
    </submittedName>
</protein>
<dbReference type="Proteomes" id="UP000321055">
    <property type="component" value="Unassembled WGS sequence"/>
</dbReference>
<name>A0A5C7VX00_9PROT</name>
<evidence type="ECO:0000256" key="2">
    <source>
        <dbReference type="ARBA" id="ARBA00022729"/>
    </source>
</evidence>
<dbReference type="PANTHER" id="PTHR47235:SF1">
    <property type="entry name" value="BLR6548 PROTEIN"/>
    <property type="match status" value="1"/>
</dbReference>
<dbReference type="InterPro" id="IPR028082">
    <property type="entry name" value="Peripla_BP_I"/>
</dbReference>
<gene>
    <name evidence="4" type="ORF">E6Q60_05380</name>
</gene>
<evidence type="ECO:0000313" key="4">
    <source>
        <dbReference type="EMBL" id="TXI29083.1"/>
    </source>
</evidence>
<comment type="similarity">
    <text evidence="1">Belongs to the leucine-binding protein family.</text>
</comment>
<dbReference type="SUPFAM" id="SSF53822">
    <property type="entry name" value="Periplasmic binding protein-like I"/>
    <property type="match status" value="1"/>
</dbReference>
<dbReference type="EMBL" id="SSFX01000039">
    <property type="protein sequence ID" value="TXI29083.1"/>
    <property type="molecule type" value="Genomic_DNA"/>
</dbReference>
<dbReference type="InterPro" id="IPR028081">
    <property type="entry name" value="Leu-bd"/>
</dbReference>
<dbReference type="PANTHER" id="PTHR47235">
    <property type="entry name" value="BLR6548 PROTEIN"/>
    <property type="match status" value="1"/>
</dbReference>
<dbReference type="AlphaFoldDB" id="A0A5C7VX00"/>
<feature type="domain" description="Leucine-binding protein" evidence="3">
    <location>
        <begin position="37"/>
        <end position="371"/>
    </location>
</feature>
<dbReference type="CDD" id="cd19978">
    <property type="entry name" value="PBP1_ABC_ligand_binding-like"/>
    <property type="match status" value="1"/>
</dbReference>
<comment type="caution">
    <text evidence="4">The sequence shown here is derived from an EMBL/GenBank/DDBJ whole genome shotgun (WGS) entry which is preliminary data.</text>
</comment>